<accession>A0A914A8N5</accession>
<dbReference type="GO" id="GO:0097191">
    <property type="term" value="P:extrinsic apoptotic signaling pathway"/>
    <property type="evidence" value="ECO:0007669"/>
    <property type="project" value="TreeGrafter"/>
</dbReference>
<dbReference type="SMART" id="SM00005">
    <property type="entry name" value="DEATH"/>
    <property type="match status" value="1"/>
</dbReference>
<dbReference type="GO" id="GO:0089720">
    <property type="term" value="F:caspase binding"/>
    <property type="evidence" value="ECO:0007669"/>
    <property type="project" value="TreeGrafter"/>
</dbReference>
<keyword evidence="4" id="KW-1185">Reference proteome</keyword>
<dbReference type="Proteomes" id="UP000887568">
    <property type="component" value="Unplaced"/>
</dbReference>
<dbReference type="PANTHER" id="PTHR15077:SF10">
    <property type="entry name" value="FAS-ASSOCIATED DEATH DOMAIN PROTEIN"/>
    <property type="match status" value="1"/>
</dbReference>
<proteinExistence type="predicted"/>
<evidence type="ECO:0000313" key="3">
    <source>
        <dbReference type="EnsemblMetazoa" id="XP_038060210.1"/>
    </source>
</evidence>
<dbReference type="Gene3D" id="1.10.533.10">
    <property type="entry name" value="Death Domain, Fas"/>
    <property type="match status" value="2"/>
</dbReference>
<dbReference type="GO" id="GO:0005123">
    <property type="term" value="F:death receptor binding"/>
    <property type="evidence" value="ECO:0007669"/>
    <property type="project" value="TreeGrafter"/>
</dbReference>
<dbReference type="GO" id="GO:0045089">
    <property type="term" value="P:positive regulation of innate immune response"/>
    <property type="evidence" value="ECO:0007669"/>
    <property type="project" value="TreeGrafter"/>
</dbReference>
<dbReference type="OMA" id="RISEDHM"/>
<evidence type="ECO:0000259" key="2">
    <source>
        <dbReference type="PROSITE" id="PS50168"/>
    </source>
</evidence>
<dbReference type="FunFam" id="1.10.533.10:FF:000059">
    <property type="entry name" value="Fas-associated via death domain"/>
    <property type="match status" value="1"/>
</dbReference>
<dbReference type="Pfam" id="PF01335">
    <property type="entry name" value="DED"/>
    <property type="match status" value="1"/>
</dbReference>
<dbReference type="InterPro" id="IPR011029">
    <property type="entry name" value="DEATH-like_dom_sf"/>
</dbReference>
<evidence type="ECO:0000313" key="4">
    <source>
        <dbReference type="Proteomes" id="UP000887568"/>
    </source>
</evidence>
<dbReference type="InterPro" id="IPR000488">
    <property type="entry name" value="Death_dom"/>
</dbReference>
<evidence type="ECO:0008006" key="5">
    <source>
        <dbReference type="Google" id="ProtNLM"/>
    </source>
</evidence>
<sequence>MALQSLQMLQYRKTLSDIGRKLTDTDMRSIRFICKDVDGLTKRDLELEEPLDFFEKLEERGVLSDIDLGFLKVLLDMVHRKDCLKLLESYQNGTGTYAKAASGDHNRQPVQAMDHDRHHGTGHNAYHGVGPVEQDGASCEGYQPVTRARDFSDGHVPQAAAGPHPSLHQNRGMIQQVREVSMGEDLSDVFEVVVEEIGRDWRQLARKLHLTETEIVRISEDHMRDLREQSMQSLLLWKKKMRSQATKAALVEALKKCRMMYIVDMLEGSYFR</sequence>
<dbReference type="InterPro" id="IPR001875">
    <property type="entry name" value="DED_dom"/>
</dbReference>
<feature type="domain" description="Death" evidence="1">
    <location>
        <begin position="186"/>
        <end position="270"/>
    </location>
</feature>
<name>A0A914A8N5_PATMI</name>
<dbReference type="PROSITE" id="PS50017">
    <property type="entry name" value="DEATH_DOMAIN"/>
    <property type="match status" value="1"/>
</dbReference>
<dbReference type="SUPFAM" id="SSF47986">
    <property type="entry name" value="DEATH domain"/>
    <property type="match status" value="2"/>
</dbReference>
<dbReference type="PANTHER" id="PTHR15077">
    <property type="entry name" value="FAS-ASSOCIATING DEATH DOMAIN-CONTAINING PROTEIN FADD"/>
    <property type="match status" value="1"/>
</dbReference>
<dbReference type="AlphaFoldDB" id="A0A914A8N5"/>
<dbReference type="GeneID" id="119731204"/>
<evidence type="ECO:0000259" key="1">
    <source>
        <dbReference type="PROSITE" id="PS50017"/>
    </source>
</evidence>
<dbReference type="OrthoDB" id="100767at2759"/>
<dbReference type="RefSeq" id="XP_038060210.1">
    <property type="nucleotide sequence ID" value="XM_038204282.1"/>
</dbReference>
<dbReference type="InterPro" id="IPR016729">
    <property type="entry name" value="FADD"/>
</dbReference>
<dbReference type="PROSITE" id="PS50168">
    <property type="entry name" value="DED"/>
    <property type="match status" value="1"/>
</dbReference>
<dbReference type="GO" id="GO:0042981">
    <property type="term" value="P:regulation of apoptotic process"/>
    <property type="evidence" value="ECO:0007669"/>
    <property type="project" value="InterPro"/>
</dbReference>
<dbReference type="Pfam" id="PF00531">
    <property type="entry name" value="Death"/>
    <property type="match status" value="1"/>
</dbReference>
<reference evidence="3" key="1">
    <citation type="submission" date="2022-11" db="UniProtKB">
        <authorList>
            <consortium name="EnsemblMetazoa"/>
        </authorList>
    </citation>
    <scope>IDENTIFICATION</scope>
</reference>
<dbReference type="EnsemblMetazoa" id="XM_038204282.1">
    <property type="protein sequence ID" value="XP_038060210.1"/>
    <property type="gene ID" value="LOC119731204"/>
</dbReference>
<organism evidence="3 4">
    <name type="scientific">Patiria miniata</name>
    <name type="common">Bat star</name>
    <name type="synonym">Asterina miniata</name>
    <dbReference type="NCBI Taxonomy" id="46514"/>
    <lineage>
        <taxon>Eukaryota</taxon>
        <taxon>Metazoa</taxon>
        <taxon>Echinodermata</taxon>
        <taxon>Eleutherozoa</taxon>
        <taxon>Asterozoa</taxon>
        <taxon>Asteroidea</taxon>
        <taxon>Valvatacea</taxon>
        <taxon>Valvatida</taxon>
        <taxon>Asterinidae</taxon>
        <taxon>Patiria</taxon>
    </lineage>
</organism>
<feature type="domain" description="DED" evidence="2">
    <location>
        <begin position="10"/>
        <end position="89"/>
    </location>
</feature>
<dbReference type="GO" id="GO:0031265">
    <property type="term" value="C:CD95 death-inducing signaling complex"/>
    <property type="evidence" value="ECO:0007669"/>
    <property type="project" value="TreeGrafter"/>
</dbReference>
<protein>
    <recommendedName>
        <fullName evidence="5">FADD</fullName>
    </recommendedName>
</protein>